<keyword evidence="2" id="KW-1185">Reference proteome</keyword>
<dbReference type="WBParaSite" id="nRc.2.0.1.t30266-RA">
    <property type="protein sequence ID" value="nRc.2.0.1.t30266-RA"/>
    <property type="gene ID" value="nRc.2.0.1.g30266"/>
</dbReference>
<reference evidence="3" key="1">
    <citation type="submission" date="2022-11" db="UniProtKB">
        <authorList>
            <consortium name="WormBaseParasite"/>
        </authorList>
    </citation>
    <scope>IDENTIFICATION</scope>
</reference>
<evidence type="ECO:0000313" key="3">
    <source>
        <dbReference type="WBParaSite" id="nRc.2.0.1.t30266-RA"/>
    </source>
</evidence>
<dbReference type="AlphaFoldDB" id="A0A915JVD1"/>
<dbReference type="Proteomes" id="UP000887565">
    <property type="component" value="Unplaced"/>
</dbReference>
<feature type="region of interest" description="Disordered" evidence="1">
    <location>
        <begin position="37"/>
        <end position="78"/>
    </location>
</feature>
<organism evidence="2 3">
    <name type="scientific">Romanomermis culicivorax</name>
    <name type="common">Nematode worm</name>
    <dbReference type="NCBI Taxonomy" id="13658"/>
    <lineage>
        <taxon>Eukaryota</taxon>
        <taxon>Metazoa</taxon>
        <taxon>Ecdysozoa</taxon>
        <taxon>Nematoda</taxon>
        <taxon>Enoplea</taxon>
        <taxon>Dorylaimia</taxon>
        <taxon>Mermithida</taxon>
        <taxon>Mermithoidea</taxon>
        <taxon>Mermithidae</taxon>
        <taxon>Romanomermis</taxon>
    </lineage>
</organism>
<sequence>MEIFMFKSVYYLYRILEKLFRFSEYLNVRRRKAAENVAPKPTIDMSSSEKSVVDNNANEEKKDSSSTSSPIANHGKRF</sequence>
<evidence type="ECO:0000313" key="2">
    <source>
        <dbReference type="Proteomes" id="UP000887565"/>
    </source>
</evidence>
<protein>
    <submittedName>
        <fullName evidence="3">Uncharacterized protein</fullName>
    </submittedName>
</protein>
<feature type="compositionally biased region" description="Polar residues" evidence="1">
    <location>
        <begin position="44"/>
        <end position="56"/>
    </location>
</feature>
<accession>A0A915JVD1</accession>
<proteinExistence type="predicted"/>
<evidence type="ECO:0000256" key="1">
    <source>
        <dbReference type="SAM" id="MobiDB-lite"/>
    </source>
</evidence>
<name>A0A915JVD1_ROMCU</name>